<evidence type="ECO:0000313" key="1">
    <source>
        <dbReference type="EMBL" id="CUT18158.1"/>
    </source>
</evidence>
<dbReference type="AlphaFoldDB" id="A0A0S4M391"/>
<evidence type="ECO:0000313" key="2">
    <source>
        <dbReference type="Proteomes" id="UP000198651"/>
    </source>
</evidence>
<organism evidence="1 2">
    <name type="scientific">Candidatus Ichthyocystis hellenicum</name>
    <dbReference type="NCBI Taxonomy" id="1561003"/>
    <lineage>
        <taxon>Bacteria</taxon>
        <taxon>Pseudomonadati</taxon>
        <taxon>Pseudomonadota</taxon>
        <taxon>Betaproteobacteria</taxon>
        <taxon>Burkholderiales</taxon>
        <taxon>Candidatus Ichthyocystis</taxon>
    </lineage>
</organism>
<proteinExistence type="predicted"/>
<dbReference type="OrthoDB" id="9996416at2"/>
<sequence length="344" mass="39654">MHKVSFFAPNTLLEISLRSIFGFTSEKSISFLMQLTLPEMIDAALIVRCTRSSFSIYEPVCQNFLGYRSMTCPFANGTCNTFFQRNKDICGNTKEMENLSNFMCNVSKIYSCSLFFRKDKSAILAIADGWGVTEAMGYMLFLVNTLVPSLKRSPVKMRRSIRFLLGALSLQLEHSFLPLAKSLSITRLLNIFEENEEFDRGGDEGIISQAEIRFDNFVRDLGLVETLIKSISHICNFVPLEETLNILEKKGSDLFKNEINLTLSILRSKYPYIIESKKLEIKFLIKKMRKIKVLIKKMKKIKDGDVGNFEQKLVSLYDMNMLLIKLRSDVRELSFRLHIKYKIQ</sequence>
<gene>
    <name evidence="1" type="ORF">Ark11_1354</name>
</gene>
<accession>A0A0S4M391</accession>
<protein>
    <submittedName>
        <fullName evidence="1">Uncharacterized protein</fullName>
    </submittedName>
</protein>
<keyword evidence="2" id="KW-1185">Reference proteome</keyword>
<reference evidence="2" key="1">
    <citation type="submission" date="2015-11" db="EMBL/GenBank/DDBJ databases">
        <authorList>
            <person name="Seth-Smith H.M.B."/>
        </authorList>
    </citation>
    <scope>NUCLEOTIDE SEQUENCE [LARGE SCALE GENOMIC DNA]</scope>
    <source>
        <strain evidence="2">2013Ark11</strain>
    </source>
</reference>
<name>A0A0S4M391_9BURK</name>
<dbReference type="Proteomes" id="UP000198651">
    <property type="component" value="Chromosome I"/>
</dbReference>
<dbReference type="EMBL" id="LN906597">
    <property type="protein sequence ID" value="CUT18158.1"/>
    <property type="molecule type" value="Genomic_DNA"/>
</dbReference>
<dbReference type="RefSeq" id="WP_092343567.1">
    <property type="nucleotide sequence ID" value="NZ_LN906597.1"/>
</dbReference>